<keyword evidence="15" id="KW-1185">Reference proteome</keyword>
<organism evidence="14 15">
    <name type="scientific">Polynucleobacter victoriensis</name>
    <dbReference type="NCBI Taxonomy" id="2049319"/>
    <lineage>
        <taxon>Bacteria</taxon>
        <taxon>Pseudomonadati</taxon>
        <taxon>Pseudomonadota</taxon>
        <taxon>Betaproteobacteria</taxon>
        <taxon>Burkholderiales</taxon>
        <taxon>Burkholderiaceae</taxon>
        <taxon>Polynucleobacter</taxon>
    </lineage>
</organism>
<evidence type="ECO:0000256" key="2">
    <source>
        <dbReference type="ARBA" id="ARBA00009696"/>
    </source>
</evidence>
<keyword evidence="6 13" id="KW-0732">Signal</keyword>
<evidence type="ECO:0000256" key="13">
    <source>
        <dbReference type="SAM" id="SignalP"/>
    </source>
</evidence>
<dbReference type="SUPFAM" id="SSF48452">
    <property type="entry name" value="TPR-like"/>
    <property type="match status" value="1"/>
</dbReference>
<keyword evidence="5" id="KW-0813">Transport</keyword>
<evidence type="ECO:0000256" key="5">
    <source>
        <dbReference type="ARBA" id="ARBA00022448"/>
    </source>
</evidence>
<feature type="signal peptide" evidence="13">
    <location>
        <begin position="1"/>
        <end position="20"/>
    </location>
</feature>
<keyword evidence="7" id="KW-0653">Protein transport</keyword>
<dbReference type="EMBL" id="FYEX01000001">
    <property type="protein sequence ID" value="SNC64326.1"/>
    <property type="molecule type" value="Genomic_DNA"/>
</dbReference>
<evidence type="ECO:0000256" key="12">
    <source>
        <dbReference type="ARBA" id="ARBA00023288"/>
    </source>
</evidence>
<evidence type="ECO:0000256" key="3">
    <source>
        <dbReference type="ARBA" id="ARBA00011245"/>
    </source>
</evidence>
<dbReference type="SUPFAM" id="SSF89392">
    <property type="entry name" value="Prokaryotic lipoproteins and lipoprotein localization factors"/>
    <property type="match status" value="1"/>
</dbReference>
<dbReference type="InterPro" id="IPR029046">
    <property type="entry name" value="LolA/LolB/LppX"/>
</dbReference>
<sequence length="484" mass="53479">MTRKLTIWLCAILIIGGAHNASYAANEGLTAEQVFQVLASEISLQRGEAGIAYQTYMSMARNSSDGKLAQRAMEIAIAANAPELALDAAKLWDQTNPKEAKEILITLFMLNQRWAESIKPAQDLLKTQKNLASKEKLINSWKPLLARAQDEEASLLAFYQILSISISQIQDIDILYTFALGAEKTKQYDAMETTLRKIIAKNPNNKNALNALGYSYADRGIKLNEAVSLLTKAYQADTNDMYILDSLAWANYRLGNKTLAIKQLQQAFITKPEAEIGAHLGEALWSTGDKSGADNAWRKAESLDANNKTLKETLSRLWPDRTPSNNSKEKIWDGRFSVKVQGKDSNNGGSGSFTLTSEAQIDILDIRNPIGGAMAKITINPSGAKLEDGDKVFEAHDADSLVQGYLGLPLPARGLSKWLSGEARTGAPASIERDEQFRTSKMIQDGWLMAFKWTAKNQLERMELKRNSSSGVIEIKLIFEPIDD</sequence>
<evidence type="ECO:0000256" key="1">
    <source>
        <dbReference type="ARBA" id="ARBA00004459"/>
    </source>
</evidence>
<dbReference type="Proteomes" id="UP000197215">
    <property type="component" value="Unassembled WGS sequence"/>
</dbReference>
<keyword evidence="8" id="KW-0472">Membrane</keyword>
<dbReference type="GO" id="GO:0015031">
    <property type="term" value="P:protein transport"/>
    <property type="evidence" value="ECO:0007669"/>
    <property type="project" value="UniProtKB-KW"/>
</dbReference>
<feature type="chain" id="PRO_5013098105" description="Outer-membrane lipoprotein LolB" evidence="13">
    <location>
        <begin position="21"/>
        <end position="484"/>
    </location>
</feature>
<keyword evidence="12 14" id="KW-0449">Lipoprotein</keyword>
<comment type="subcellular location">
    <subcellularLocation>
        <location evidence="1">Cell outer membrane</location>
        <topology evidence="1">Lipid-anchor</topology>
    </subcellularLocation>
</comment>
<keyword evidence="11" id="KW-0998">Cell outer membrane</keyword>
<evidence type="ECO:0000256" key="7">
    <source>
        <dbReference type="ARBA" id="ARBA00022927"/>
    </source>
</evidence>
<dbReference type="RefSeq" id="WP_088812906.1">
    <property type="nucleotide sequence ID" value="NZ_FYEX01000001.1"/>
</dbReference>
<dbReference type="InterPro" id="IPR011990">
    <property type="entry name" value="TPR-like_helical_dom_sf"/>
</dbReference>
<accession>A0A212TES8</accession>
<dbReference type="GO" id="GO:0009279">
    <property type="term" value="C:cell outer membrane"/>
    <property type="evidence" value="ECO:0007669"/>
    <property type="project" value="UniProtKB-SubCell"/>
</dbReference>
<gene>
    <name evidence="14" type="ORF">SAMN06295916_1069</name>
</gene>
<proteinExistence type="inferred from homology"/>
<dbReference type="OrthoDB" id="9766710at2"/>
<dbReference type="Pfam" id="PF03550">
    <property type="entry name" value="LolB"/>
    <property type="match status" value="1"/>
</dbReference>
<dbReference type="Gene3D" id="2.50.20.10">
    <property type="entry name" value="Lipoprotein localisation LolA/LolB/LppX"/>
    <property type="match status" value="1"/>
</dbReference>
<evidence type="ECO:0000313" key="15">
    <source>
        <dbReference type="Proteomes" id="UP000197215"/>
    </source>
</evidence>
<protein>
    <recommendedName>
        <fullName evidence="4">Outer-membrane lipoprotein LolB</fullName>
    </recommendedName>
</protein>
<keyword evidence="9" id="KW-0564">Palmitate</keyword>
<evidence type="ECO:0000256" key="9">
    <source>
        <dbReference type="ARBA" id="ARBA00023139"/>
    </source>
</evidence>
<name>A0A212TES8_9BURK</name>
<comment type="similarity">
    <text evidence="2">Belongs to the LolB family.</text>
</comment>
<evidence type="ECO:0000256" key="4">
    <source>
        <dbReference type="ARBA" id="ARBA00016202"/>
    </source>
</evidence>
<evidence type="ECO:0000256" key="6">
    <source>
        <dbReference type="ARBA" id="ARBA00022729"/>
    </source>
</evidence>
<keyword evidence="10" id="KW-0143">Chaperone</keyword>
<dbReference type="Gene3D" id="1.25.40.10">
    <property type="entry name" value="Tetratricopeptide repeat domain"/>
    <property type="match status" value="1"/>
</dbReference>
<dbReference type="InterPro" id="IPR004565">
    <property type="entry name" value="OM_lipoprot_LolB"/>
</dbReference>
<evidence type="ECO:0000256" key="10">
    <source>
        <dbReference type="ARBA" id="ARBA00023186"/>
    </source>
</evidence>
<evidence type="ECO:0000256" key="8">
    <source>
        <dbReference type="ARBA" id="ARBA00023136"/>
    </source>
</evidence>
<comment type="subunit">
    <text evidence="3">Monomer.</text>
</comment>
<evidence type="ECO:0000256" key="11">
    <source>
        <dbReference type="ARBA" id="ARBA00023237"/>
    </source>
</evidence>
<reference evidence="14 15" key="1">
    <citation type="submission" date="2017-06" db="EMBL/GenBank/DDBJ databases">
        <authorList>
            <person name="Kim H.J."/>
            <person name="Triplett B.A."/>
        </authorList>
    </citation>
    <scope>NUCLEOTIDE SEQUENCE [LARGE SCALE GENOMIC DNA]</scope>
    <source>
        <strain evidence="14 15">MWH-VicM1</strain>
    </source>
</reference>
<evidence type="ECO:0000313" key="14">
    <source>
        <dbReference type="EMBL" id="SNC64326.1"/>
    </source>
</evidence>
<dbReference type="AlphaFoldDB" id="A0A212TES8"/>